<proteinExistence type="inferred from homology"/>
<evidence type="ECO:0000256" key="1">
    <source>
        <dbReference type="ARBA" id="ARBA00010057"/>
    </source>
</evidence>
<dbReference type="Proteomes" id="UP001142055">
    <property type="component" value="Chromosome 1"/>
</dbReference>
<dbReference type="Pfam" id="PF01847">
    <property type="entry name" value="VHL"/>
    <property type="match status" value="1"/>
</dbReference>
<keyword evidence="4" id="KW-1185">Reference proteome</keyword>
<comment type="similarity">
    <text evidence="1">Belongs to the VHL family.</text>
</comment>
<dbReference type="OMA" id="TITWIDY"/>
<dbReference type="InterPro" id="IPR022772">
    <property type="entry name" value="VHL_tumour_suppress_b/a_dom"/>
</dbReference>
<organism evidence="3 4">
    <name type="scientific">Blomia tropicalis</name>
    <name type="common">Mite</name>
    <dbReference type="NCBI Taxonomy" id="40697"/>
    <lineage>
        <taxon>Eukaryota</taxon>
        <taxon>Metazoa</taxon>
        <taxon>Ecdysozoa</taxon>
        <taxon>Arthropoda</taxon>
        <taxon>Chelicerata</taxon>
        <taxon>Arachnida</taxon>
        <taxon>Acari</taxon>
        <taxon>Acariformes</taxon>
        <taxon>Sarcoptiformes</taxon>
        <taxon>Astigmata</taxon>
        <taxon>Glycyphagoidea</taxon>
        <taxon>Echimyopodidae</taxon>
        <taxon>Blomia</taxon>
    </lineage>
</organism>
<dbReference type="SUPFAM" id="SSF49468">
    <property type="entry name" value="VHL"/>
    <property type="match status" value="1"/>
</dbReference>
<dbReference type="InterPro" id="IPR036208">
    <property type="entry name" value="VHL_sf"/>
</dbReference>
<dbReference type="CDD" id="cd05468">
    <property type="entry name" value="pVHL"/>
    <property type="match status" value="1"/>
</dbReference>
<dbReference type="Gene3D" id="2.60.40.780">
    <property type="entry name" value="von Hippel-Lindau disease tumour suppressor, beta domain"/>
    <property type="match status" value="1"/>
</dbReference>
<gene>
    <name evidence="3" type="ORF">RDWZM_002587</name>
</gene>
<reference evidence="3" key="1">
    <citation type="submission" date="2022-12" db="EMBL/GenBank/DDBJ databases">
        <title>Genome assemblies of Blomia tropicalis.</title>
        <authorList>
            <person name="Cui Y."/>
        </authorList>
    </citation>
    <scope>NUCLEOTIDE SEQUENCE</scope>
    <source>
        <tissue evidence="3">Adult mites</tissue>
    </source>
</reference>
<dbReference type="InterPro" id="IPR037140">
    <property type="entry name" value="VHL_beta_dom_sf"/>
</dbReference>
<name>A0A9Q0MGL7_BLOTA</name>
<dbReference type="InterPro" id="IPR024053">
    <property type="entry name" value="VHL_beta_dom"/>
</dbReference>
<evidence type="ECO:0000313" key="3">
    <source>
        <dbReference type="EMBL" id="KAJ6224042.1"/>
    </source>
</evidence>
<evidence type="ECO:0000259" key="2">
    <source>
        <dbReference type="Pfam" id="PF01847"/>
    </source>
</evidence>
<dbReference type="AlphaFoldDB" id="A0A9Q0MGL7"/>
<protein>
    <recommendedName>
        <fullName evidence="2">von Hippel-Lindau disease tumour suppressor beta domain-containing protein</fullName>
    </recommendedName>
</protein>
<sequence>MGPTDEIINYIQYENIRSLESRHRCMFQVYNISDRSVDVIWVDYNGEESKYVTLKPRTTFVLNTFATHPWIFRDSIRKNFLKADISYMKKSDYVRNMMFDRANMKWIASSRVFFPPVISDIYLLFLQIRKDLYSLRELCFQSLTDQNVSTDKLVDLPKTILEEFSQYRNGLNISQIGSL</sequence>
<dbReference type="EMBL" id="JAPWDV010000001">
    <property type="protein sequence ID" value="KAJ6224042.1"/>
    <property type="molecule type" value="Genomic_DNA"/>
</dbReference>
<feature type="domain" description="von Hippel-Lindau disease tumour suppressor beta" evidence="2">
    <location>
        <begin position="16"/>
        <end position="83"/>
    </location>
</feature>
<comment type="caution">
    <text evidence="3">The sequence shown here is derived from an EMBL/GenBank/DDBJ whole genome shotgun (WGS) entry which is preliminary data.</text>
</comment>
<evidence type="ECO:0000313" key="4">
    <source>
        <dbReference type="Proteomes" id="UP001142055"/>
    </source>
</evidence>
<accession>A0A9Q0MGL7</accession>